<evidence type="ECO:0000313" key="2">
    <source>
        <dbReference type="Proteomes" id="UP000095284"/>
    </source>
</evidence>
<sequence length="115" mass="13106">MDFFNIESSQSCCHISSYEALSPTEWLNQRIRILERELLVAEQLASAENAKKEQKEQQQASGQTTAKRKDPNQPTPQQQDLIGPDKWHTLTLVTQIKGQIEQTLRVSDGFRSAHV</sequence>
<reference evidence="3" key="1">
    <citation type="submission" date="2016-11" db="UniProtKB">
        <authorList>
            <consortium name="WormBaseParasite"/>
        </authorList>
    </citation>
    <scope>IDENTIFICATION</scope>
</reference>
<accession>A0A1I7SHY6</accession>
<evidence type="ECO:0000313" key="3">
    <source>
        <dbReference type="WBParaSite" id="BXY_1265500.1"/>
    </source>
</evidence>
<dbReference type="WBParaSite" id="BXY_1265500.1">
    <property type="protein sequence ID" value="BXY_1265500.1"/>
    <property type="gene ID" value="BXY_1265500"/>
</dbReference>
<protein>
    <submittedName>
        <fullName evidence="3">CENP-H domain-containing protein</fullName>
    </submittedName>
</protein>
<evidence type="ECO:0000256" key="1">
    <source>
        <dbReference type="SAM" id="MobiDB-lite"/>
    </source>
</evidence>
<name>A0A1I7SHY6_BURXY</name>
<proteinExistence type="predicted"/>
<organism evidence="2 3">
    <name type="scientific">Bursaphelenchus xylophilus</name>
    <name type="common">Pinewood nematode worm</name>
    <name type="synonym">Aphelenchoides xylophilus</name>
    <dbReference type="NCBI Taxonomy" id="6326"/>
    <lineage>
        <taxon>Eukaryota</taxon>
        <taxon>Metazoa</taxon>
        <taxon>Ecdysozoa</taxon>
        <taxon>Nematoda</taxon>
        <taxon>Chromadorea</taxon>
        <taxon>Rhabditida</taxon>
        <taxon>Tylenchina</taxon>
        <taxon>Tylenchomorpha</taxon>
        <taxon>Aphelenchoidea</taxon>
        <taxon>Aphelenchoididae</taxon>
        <taxon>Bursaphelenchus</taxon>
    </lineage>
</organism>
<dbReference type="Proteomes" id="UP000095284">
    <property type="component" value="Unplaced"/>
</dbReference>
<dbReference type="AlphaFoldDB" id="A0A1I7SHY6"/>
<feature type="region of interest" description="Disordered" evidence="1">
    <location>
        <begin position="47"/>
        <end position="86"/>
    </location>
</feature>